<evidence type="ECO:0000313" key="1">
    <source>
        <dbReference type="EMBL" id="MPR28380.1"/>
    </source>
</evidence>
<dbReference type="Gene3D" id="1.10.150.20">
    <property type="entry name" value="5' to 3' exonuclease, C-terminal subdomain"/>
    <property type="match status" value="1"/>
</dbReference>
<dbReference type="EMBL" id="VOSK01000141">
    <property type="protein sequence ID" value="MPR28380.1"/>
    <property type="molecule type" value="Genomic_DNA"/>
</dbReference>
<organism evidence="1 2">
    <name type="scientific">Microvirga tunisiensis</name>
    <dbReference type="NCBI Taxonomy" id="2108360"/>
    <lineage>
        <taxon>Bacteria</taxon>
        <taxon>Pseudomonadati</taxon>
        <taxon>Pseudomonadota</taxon>
        <taxon>Alphaproteobacteria</taxon>
        <taxon>Hyphomicrobiales</taxon>
        <taxon>Methylobacteriaceae</taxon>
        <taxon>Microvirga</taxon>
    </lineage>
</organism>
<dbReference type="AlphaFoldDB" id="A0A5N7MP02"/>
<dbReference type="RefSeq" id="WP_152714674.1">
    <property type="nucleotide sequence ID" value="NZ_VOSJ01000172.1"/>
</dbReference>
<evidence type="ECO:0000313" key="2">
    <source>
        <dbReference type="Proteomes" id="UP000403266"/>
    </source>
</evidence>
<proteinExistence type="predicted"/>
<keyword evidence="2" id="KW-1185">Reference proteome</keyword>
<sequence length="82" mass="9059">MPRHFEPSEGLIEGLYLPQLAWDVFHRENIQTIDQLRAVAGQLERFDGIGSKTAQAIRLELDRVAAPGEQTSGEGQLSAWAA</sequence>
<gene>
    <name evidence="1" type="ORF">FS320_25325</name>
</gene>
<protein>
    <submittedName>
        <fullName evidence="1">Uncharacterized protein</fullName>
    </submittedName>
</protein>
<name>A0A5N7MP02_9HYPH</name>
<dbReference type="OrthoDB" id="8020814at2"/>
<reference evidence="1 2" key="1">
    <citation type="journal article" date="2019" name="Syst. Appl. Microbiol.">
        <title>Microvirga tunisiensis sp. nov., a root nodule symbiotic bacterium isolated from Lupinus micranthus and L. luteus grown in Northern Tunisia.</title>
        <authorList>
            <person name="Msaddak A."/>
            <person name="Rejili M."/>
            <person name="Duran D."/>
            <person name="Mars M."/>
            <person name="Palacios J.M."/>
            <person name="Ruiz-Argueso T."/>
            <person name="Rey L."/>
            <person name="Imperial J."/>
        </authorList>
    </citation>
    <scope>NUCLEOTIDE SEQUENCE [LARGE SCALE GENOMIC DNA]</scope>
    <source>
        <strain evidence="1 2">Lmie10</strain>
    </source>
</reference>
<dbReference type="Proteomes" id="UP000403266">
    <property type="component" value="Unassembled WGS sequence"/>
</dbReference>
<accession>A0A5N7MP02</accession>
<comment type="caution">
    <text evidence="1">The sequence shown here is derived from an EMBL/GenBank/DDBJ whole genome shotgun (WGS) entry which is preliminary data.</text>
</comment>